<protein>
    <submittedName>
        <fullName evidence="4">Flavodoxin family protein</fullName>
    </submittedName>
</protein>
<dbReference type="PANTHER" id="PTHR43278">
    <property type="entry name" value="NAD(P)H-DEPENDENT FMN-CONTAINING OXIDOREDUCTASE YWQN-RELATED"/>
    <property type="match status" value="1"/>
</dbReference>
<sequence length="180" mass="19802">MKKIVILNGSPRKAGNTAALIAEFTRGAQEAGNEVTSFYLNGMNIHGCLGCFGGGKDLASPCVQKDDMLKIYPAYREADVVVLATPLYYWTVSGQIKTAFDRLFAVAECDPDYRNPQKESVLLMAAEGNEFEESVYWYDRLMGHLGWTDRGKVLCGGVMAVGDIKGREELSRAYKLGKSI</sequence>
<accession>A0A9D2DVM4</accession>
<dbReference type="AlphaFoldDB" id="A0A9D2DVM4"/>
<organism evidence="4 5">
    <name type="scientific">Candidatus Gallimonas intestinigallinarum</name>
    <dbReference type="NCBI Taxonomy" id="2838604"/>
    <lineage>
        <taxon>Bacteria</taxon>
        <taxon>Bacillati</taxon>
        <taxon>Bacillota</taxon>
        <taxon>Clostridia</taxon>
        <taxon>Candidatus Gallimonas</taxon>
    </lineage>
</organism>
<keyword evidence="2" id="KW-0288">FMN</keyword>
<comment type="caution">
    <text evidence="4">The sequence shown here is derived from an EMBL/GenBank/DDBJ whole genome shotgun (WGS) entry which is preliminary data.</text>
</comment>
<proteinExistence type="predicted"/>
<gene>
    <name evidence="4" type="ORF">H9812_01835</name>
</gene>
<name>A0A9D2DVM4_9FIRM</name>
<dbReference type="InterPro" id="IPR029039">
    <property type="entry name" value="Flavoprotein-like_sf"/>
</dbReference>
<dbReference type="SUPFAM" id="SSF52218">
    <property type="entry name" value="Flavoproteins"/>
    <property type="match status" value="1"/>
</dbReference>
<dbReference type="Pfam" id="PF03358">
    <property type="entry name" value="FMN_red"/>
    <property type="match status" value="1"/>
</dbReference>
<feature type="domain" description="NADPH-dependent FMN reductase-like" evidence="3">
    <location>
        <begin position="3"/>
        <end position="128"/>
    </location>
</feature>
<evidence type="ECO:0000256" key="1">
    <source>
        <dbReference type="ARBA" id="ARBA00022630"/>
    </source>
</evidence>
<reference evidence="4" key="1">
    <citation type="journal article" date="2021" name="PeerJ">
        <title>Extensive microbial diversity within the chicken gut microbiome revealed by metagenomics and culture.</title>
        <authorList>
            <person name="Gilroy R."/>
            <person name="Ravi A."/>
            <person name="Getino M."/>
            <person name="Pursley I."/>
            <person name="Horton D.L."/>
            <person name="Alikhan N.F."/>
            <person name="Baker D."/>
            <person name="Gharbi K."/>
            <person name="Hall N."/>
            <person name="Watson M."/>
            <person name="Adriaenssens E.M."/>
            <person name="Foster-Nyarko E."/>
            <person name="Jarju S."/>
            <person name="Secka A."/>
            <person name="Antonio M."/>
            <person name="Oren A."/>
            <person name="Chaudhuri R.R."/>
            <person name="La Ragione R."/>
            <person name="Hildebrand F."/>
            <person name="Pallen M.J."/>
        </authorList>
    </citation>
    <scope>NUCLEOTIDE SEQUENCE</scope>
    <source>
        <strain evidence="4">CHK33-5263</strain>
    </source>
</reference>
<evidence type="ECO:0000313" key="4">
    <source>
        <dbReference type="EMBL" id="HIZ24201.1"/>
    </source>
</evidence>
<dbReference type="Proteomes" id="UP000824044">
    <property type="component" value="Unassembled WGS sequence"/>
</dbReference>
<dbReference type="Gene3D" id="3.40.50.360">
    <property type="match status" value="1"/>
</dbReference>
<evidence type="ECO:0000256" key="2">
    <source>
        <dbReference type="ARBA" id="ARBA00022643"/>
    </source>
</evidence>
<reference evidence="4" key="2">
    <citation type="submission" date="2021-04" db="EMBL/GenBank/DDBJ databases">
        <authorList>
            <person name="Gilroy R."/>
        </authorList>
    </citation>
    <scope>NUCLEOTIDE SEQUENCE</scope>
    <source>
        <strain evidence="4">CHK33-5263</strain>
    </source>
</reference>
<dbReference type="InterPro" id="IPR051796">
    <property type="entry name" value="ISF_SsuE-like"/>
</dbReference>
<keyword evidence="1" id="KW-0285">Flavoprotein</keyword>
<evidence type="ECO:0000313" key="5">
    <source>
        <dbReference type="Proteomes" id="UP000824044"/>
    </source>
</evidence>
<dbReference type="PANTHER" id="PTHR43278:SF2">
    <property type="entry name" value="IRON-SULFUR FLAVOPROTEIN"/>
    <property type="match status" value="1"/>
</dbReference>
<dbReference type="InterPro" id="IPR005025">
    <property type="entry name" value="FMN_Rdtase-like_dom"/>
</dbReference>
<evidence type="ECO:0000259" key="3">
    <source>
        <dbReference type="Pfam" id="PF03358"/>
    </source>
</evidence>
<dbReference type="GO" id="GO:0016491">
    <property type="term" value="F:oxidoreductase activity"/>
    <property type="evidence" value="ECO:0007669"/>
    <property type="project" value="InterPro"/>
</dbReference>
<dbReference type="EMBL" id="DXBS01000041">
    <property type="protein sequence ID" value="HIZ24201.1"/>
    <property type="molecule type" value="Genomic_DNA"/>
</dbReference>